<evidence type="ECO:0000259" key="1">
    <source>
        <dbReference type="PROSITE" id="PS50097"/>
    </source>
</evidence>
<name>A0A2H1GT44_ZYMTR</name>
<dbReference type="InterPro" id="IPR000210">
    <property type="entry name" value="BTB/POZ_dom"/>
</dbReference>
<sequence length="513" mass="58032">MERVEELASSFVGGEVILVELEDGGRFKVQSAILCNASDYFRKALHGGFKETSSKKLRLPGCTTESFQLILYWICNGDLPDFGPDQKKESADVAAGIPPMTDPIQVVLTKLWLCGDMLLMARLQNATMKRLRAIMENTIINAEALRLAFEFAALDSPLRRAFMGQVREDFFENTAYYSSAEMDRFGQIPGFLEAFFKNQDVWGEDSHWLMSDSAESPQKTRPTPLHFTTQTTNNFSRSEATRRTTSLKLFVVTSQHHDITPSHPRAICSQPAAKKAMEKVKELASLLQNDCLVKIELEDGGNFKLQRALLCDSSEYFRRALIGGFLESESKILHIPGCTTAIFELVLYWLFHVQLPTEDDFGHTPQVGQTTADCLGHMHLVQVKLVRLWIQADMLLMPALQNEAMRRLKFFVLKSFIGTEATRLAFSDTPSHSLLRKLFVDSYIYTEVPFTWCRKKGRARDFSVLEELGSIPGFFAGVMVALGPCDELKCDESMCCMYDHILPKIENYMVSEK</sequence>
<gene>
    <name evidence="2" type="ORF">ZT1E4_G8324</name>
</gene>
<evidence type="ECO:0000313" key="3">
    <source>
        <dbReference type="Proteomes" id="UP000245764"/>
    </source>
</evidence>
<dbReference type="PANTHER" id="PTHR47843:SF2">
    <property type="entry name" value="BTB DOMAIN-CONTAINING PROTEIN"/>
    <property type="match status" value="1"/>
</dbReference>
<feature type="domain" description="BTB" evidence="1">
    <location>
        <begin position="289"/>
        <end position="359"/>
    </location>
</feature>
<dbReference type="Gene3D" id="3.30.710.10">
    <property type="entry name" value="Potassium Channel Kv1.1, Chain A"/>
    <property type="match status" value="2"/>
</dbReference>
<feature type="domain" description="BTB" evidence="1">
    <location>
        <begin position="14"/>
        <end position="79"/>
    </location>
</feature>
<dbReference type="EMBL" id="LT854260">
    <property type="protein sequence ID" value="SMR56727.1"/>
    <property type="molecule type" value="Genomic_DNA"/>
</dbReference>
<dbReference type="AlphaFoldDB" id="A0A2H1GT44"/>
<dbReference type="CDD" id="cd18186">
    <property type="entry name" value="BTB_POZ_ZBTB_KLHL-like"/>
    <property type="match status" value="2"/>
</dbReference>
<proteinExistence type="predicted"/>
<accession>A0A2H1GT44</accession>
<evidence type="ECO:0000313" key="2">
    <source>
        <dbReference type="EMBL" id="SMR56727.1"/>
    </source>
</evidence>
<dbReference type="PANTHER" id="PTHR47843">
    <property type="entry name" value="BTB DOMAIN-CONTAINING PROTEIN-RELATED"/>
    <property type="match status" value="1"/>
</dbReference>
<protein>
    <recommendedName>
        <fullName evidence="1">BTB domain-containing protein</fullName>
    </recommendedName>
</protein>
<dbReference type="Pfam" id="PF00651">
    <property type="entry name" value="BTB"/>
    <property type="match status" value="2"/>
</dbReference>
<dbReference type="SUPFAM" id="SSF54695">
    <property type="entry name" value="POZ domain"/>
    <property type="match status" value="2"/>
</dbReference>
<dbReference type="Proteomes" id="UP000245764">
    <property type="component" value="Chromosome 8"/>
</dbReference>
<dbReference type="InterPro" id="IPR011333">
    <property type="entry name" value="SKP1/BTB/POZ_sf"/>
</dbReference>
<dbReference type="PROSITE" id="PS50097">
    <property type="entry name" value="BTB"/>
    <property type="match status" value="2"/>
</dbReference>
<reference evidence="3" key="1">
    <citation type="submission" date="2017-05" db="EMBL/GenBank/DDBJ databases">
        <authorList>
            <person name="Song R."/>
            <person name="Chenine A.L."/>
            <person name="Ruprecht R.M."/>
        </authorList>
    </citation>
    <scope>NUCLEOTIDE SEQUENCE [LARGE SCALE GENOMIC DNA]</scope>
</reference>
<organism evidence="2 3">
    <name type="scientific">Zymoseptoria tritici ST99CH_1E4</name>
    <dbReference type="NCBI Taxonomy" id="1276532"/>
    <lineage>
        <taxon>Eukaryota</taxon>
        <taxon>Fungi</taxon>
        <taxon>Dikarya</taxon>
        <taxon>Ascomycota</taxon>
        <taxon>Pezizomycotina</taxon>
        <taxon>Dothideomycetes</taxon>
        <taxon>Dothideomycetidae</taxon>
        <taxon>Mycosphaerellales</taxon>
        <taxon>Mycosphaerellaceae</taxon>
        <taxon>Zymoseptoria</taxon>
    </lineage>
</organism>